<dbReference type="Proteomes" id="UP000307440">
    <property type="component" value="Unassembled WGS sequence"/>
</dbReference>
<proteinExistence type="predicted"/>
<dbReference type="AlphaFoldDB" id="A0A5C3KGD1"/>
<organism evidence="2 3">
    <name type="scientific">Coprinopsis marcescibilis</name>
    <name type="common">Agaric fungus</name>
    <name type="synonym">Psathyrella marcescibilis</name>
    <dbReference type="NCBI Taxonomy" id="230819"/>
    <lineage>
        <taxon>Eukaryota</taxon>
        <taxon>Fungi</taxon>
        <taxon>Dikarya</taxon>
        <taxon>Basidiomycota</taxon>
        <taxon>Agaricomycotina</taxon>
        <taxon>Agaricomycetes</taxon>
        <taxon>Agaricomycetidae</taxon>
        <taxon>Agaricales</taxon>
        <taxon>Agaricineae</taxon>
        <taxon>Psathyrellaceae</taxon>
        <taxon>Coprinopsis</taxon>
    </lineage>
</organism>
<evidence type="ECO:0000313" key="2">
    <source>
        <dbReference type="EMBL" id="TFK19072.1"/>
    </source>
</evidence>
<name>A0A5C3KGD1_COPMA</name>
<feature type="compositionally biased region" description="Polar residues" evidence="1">
    <location>
        <begin position="9"/>
        <end position="20"/>
    </location>
</feature>
<accession>A0A5C3KGD1</accession>
<dbReference type="EMBL" id="ML210362">
    <property type="protein sequence ID" value="TFK19072.1"/>
    <property type="molecule type" value="Genomic_DNA"/>
</dbReference>
<evidence type="ECO:0000256" key="1">
    <source>
        <dbReference type="SAM" id="MobiDB-lite"/>
    </source>
</evidence>
<keyword evidence="3" id="KW-1185">Reference proteome</keyword>
<evidence type="ECO:0000313" key="3">
    <source>
        <dbReference type="Proteomes" id="UP000307440"/>
    </source>
</evidence>
<protein>
    <submittedName>
        <fullName evidence="2">Uncharacterized protein</fullName>
    </submittedName>
</protein>
<feature type="region of interest" description="Disordered" evidence="1">
    <location>
        <begin position="1"/>
        <end position="29"/>
    </location>
</feature>
<sequence length="149" mass="17333">MDESERTTDSMNTLSASPRNNPGLDDLKRNRYSPRDSCWSTSAQIRRRRTIKPCNWDDQSRRVGEGCCQLSADDMMLNLNSCIEEMTRTYQAISLMLEDSPQNPPYSSTPLNWFRSSTNDNSPEPDLLWEYRLYTWYTFSLLSPKGSRL</sequence>
<reference evidence="2 3" key="1">
    <citation type="journal article" date="2019" name="Nat. Ecol. Evol.">
        <title>Megaphylogeny resolves global patterns of mushroom evolution.</title>
        <authorList>
            <person name="Varga T."/>
            <person name="Krizsan K."/>
            <person name="Foldi C."/>
            <person name="Dima B."/>
            <person name="Sanchez-Garcia M."/>
            <person name="Sanchez-Ramirez S."/>
            <person name="Szollosi G.J."/>
            <person name="Szarkandi J.G."/>
            <person name="Papp V."/>
            <person name="Albert L."/>
            <person name="Andreopoulos W."/>
            <person name="Angelini C."/>
            <person name="Antonin V."/>
            <person name="Barry K.W."/>
            <person name="Bougher N.L."/>
            <person name="Buchanan P."/>
            <person name="Buyck B."/>
            <person name="Bense V."/>
            <person name="Catcheside P."/>
            <person name="Chovatia M."/>
            <person name="Cooper J."/>
            <person name="Damon W."/>
            <person name="Desjardin D."/>
            <person name="Finy P."/>
            <person name="Geml J."/>
            <person name="Haridas S."/>
            <person name="Hughes K."/>
            <person name="Justo A."/>
            <person name="Karasinski D."/>
            <person name="Kautmanova I."/>
            <person name="Kiss B."/>
            <person name="Kocsube S."/>
            <person name="Kotiranta H."/>
            <person name="LaButti K.M."/>
            <person name="Lechner B.E."/>
            <person name="Liimatainen K."/>
            <person name="Lipzen A."/>
            <person name="Lukacs Z."/>
            <person name="Mihaltcheva S."/>
            <person name="Morgado L.N."/>
            <person name="Niskanen T."/>
            <person name="Noordeloos M.E."/>
            <person name="Ohm R.A."/>
            <person name="Ortiz-Santana B."/>
            <person name="Ovrebo C."/>
            <person name="Racz N."/>
            <person name="Riley R."/>
            <person name="Savchenko A."/>
            <person name="Shiryaev A."/>
            <person name="Soop K."/>
            <person name="Spirin V."/>
            <person name="Szebenyi C."/>
            <person name="Tomsovsky M."/>
            <person name="Tulloss R.E."/>
            <person name="Uehling J."/>
            <person name="Grigoriev I.V."/>
            <person name="Vagvolgyi C."/>
            <person name="Papp T."/>
            <person name="Martin F.M."/>
            <person name="Miettinen O."/>
            <person name="Hibbett D.S."/>
            <person name="Nagy L.G."/>
        </authorList>
    </citation>
    <scope>NUCLEOTIDE SEQUENCE [LARGE SCALE GENOMIC DNA]</scope>
    <source>
        <strain evidence="2 3">CBS 121175</strain>
    </source>
</reference>
<gene>
    <name evidence="2" type="ORF">FA15DRAFT_224466</name>
</gene>